<gene>
    <name evidence="1" type="ORF">ABT317_24065</name>
</gene>
<sequence>MSGATGASTGAAPENFLRYHHEQGLSVRRWRPEELFAPESLESAVI</sequence>
<keyword evidence="2" id="KW-1185">Reference proteome</keyword>
<name>A0ABV1W6Z7_9ACTN</name>
<accession>A0ABV1W6Z7</accession>
<evidence type="ECO:0000313" key="2">
    <source>
        <dbReference type="Proteomes" id="UP001458415"/>
    </source>
</evidence>
<dbReference type="Proteomes" id="UP001458415">
    <property type="component" value="Unassembled WGS sequence"/>
</dbReference>
<proteinExistence type="predicted"/>
<organism evidence="1 2">
    <name type="scientific">Streptomyces carpinensis</name>
    <dbReference type="NCBI Taxonomy" id="66369"/>
    <lineage>
        <taxon>Bacteria</taxon>
        <taxon>Bacillati</taxon>
        <taxon>Actinomycetota</taxon>
        <taxon>Actinomycetes</taxon>
        <taxon>Kitasatosporales</taxon>
        <taxon>Streptomycetaceae</taxon>
        <taxon>Streptomyces</taxon>
    </lineage>
</organism>
<reference evidence="1 2" key="1">
    <citation type="submission" date="2024-06" db="EMBL/GenBank/DDBJ databases">
        <title>The Natural Products Discovery Center: Release of the First 8490 Sequenced Strains for Exploring Actinobacteria Biosynthetic Diversity.</title>
        <authorList>
            <person name="Kalkreuter E."/>
            <person name="Kautsar S.A."/>
            <person name="Yang D."/>
            <person name="Bader C.D."/>
            <person name="Teijaro C.N."/>
            <person name="Fluegel L."/>
            <person name="Davis C.M."/>
            <person name="Simpson J.R."/>
            <person name="Lauterbach L."/>
            <person name="Steele A.D."/>
            <person name="Gui C."/>
            <person name="Meng S."/>
            <person name="Li G."/>
            <person name="Viehrig K."/>
            <person name="Ye F."/>
            <person name="Su P."/>
            <person name="Kiefer A.F."/>
            <person name="Nichols A."/>
            <person name="Cepeda A.J."/>
            <person name="Yan W."/>
            <person name="Fan B."/>
            <person name="Jiang Y."/>
            <person name="Adhikari A."/>
            <person name="Zheng C.-J."/>
            <person name="Schuster L."/>
            <person name="Cowan T.M."/>
            <person name="Smanski M.J."/>
            <person name="Chevrette M.G."/>
            <person name="De Carvalho L.P.S."/>
            <person name="Shen B."/>
        </authorList>
    </citation>
    <scope>NUCLEOTIDE SEQUENCE [LARGE SCALE GENOMIC DNA]</scope>
    <source>
        <strain evidence="1 2">NPDC000634</strain>
    </source>
</reference>
<protein>
    <submittedName>
        <fullName evidence="1">Uncharacterized protein</fullName>
    </submittedName>
</protein>
<comment type="caution">
    <text evidence="1">The sequence shown here is derived from an EMBL/GenBank/DDBJ whole genome shotgun (WGS) entry which is preliminary data.</text>
</comment>
<dbReference type="RefSeq" id="WP_244217252.1">
    <property type="nucleotide sequence ID" value="NZ_MUBM01000151.1"/>
</dbReference>
<dbReference type="EMBL" id="JBEPCU010000463">
    <property type="protein sequence ID" value="MER6979959.1"/>
    <property type="molecule type" value="Genomic_DNA"/>
</dbReference>
<evidence type="ECO:0000313" key="1">
    <source>
        <dbReference type="EMBL" id="MER6979959.1"/>
    </source>
</evidence>